<proteinExistence type="predicted"/>
<dbReference type="EMBL" id="JAACNH010000001">
    <property type="protein sequence ID" value="KAG8456544.1"/>
    <property type="molecule type" value="Genomic_DNA"/>
</dbReference>
<name>A0A8T2KKK7_9PIPI</name>
<organism evidence="1 2">
    <name type="scientific">Hymenochirus boettgeri</name>
    <name type="common">Congo dwarf clawed frog</name>
    <dbReference type="NCBI Taxonomy" id="247094"/>
    <lineage>
        <taxon>Eukaryota</taxon>
        <taxon>Metazoa</taxon>
        <taxon>Chordata</taxon>
        <taxon>Craniata</taxon>
        <taxon>Vertebrata</taxon>
        <taxon>Euteleostomi</taxon>
        <taxon>Amphibia</taxon>
        <taxon>Batrachia</taxon>
        <taxon>Anura</taxon>
        <taxon>Pipoidea</taxon>
        <taxon>Pipidae</taxon>
        <taxon>Pipinae</taxon>
        <taxon>Hymenochirus</taxon>
    </lineage>
</organism>
<protein>
    <submittedName>
        <fullName evidence="1">Uncharacterized protein</fullName>
    </submittedName>
</protein>
<accession>A0A8T2KKK7</accession>
<dbReference type="Proteomes" id="UP000812440">
    <property type="component" value="Chromosome 1"/>
</dbReference>
<gene>
    <name evidence="1" type="ORF">GDO86_002358</name>
</gene>
<reference evidence="1" key="1">
    <citation type="thesis" date="2020" institute="ProQuest LLC" country="789 East Eisenhower Parkway, Ann Arbor, MI, USA">
        <title>Comparative Genomics and Chromosome Evolution.</title>
        <authorList>
            <person name="Mudd A.B."/>
        </authorList>
    </citation>
    <scope>NUCLEOTIDE SEQUENCE</scope>
    <source>
        <strain evidence="1">Female2</strain>
        <tissue evidence="1">Blood</tissue>
    </source>
</reference>
<sequence length="80" mass="9128">MNKHPQTEHFAKHSRGSRQLSALKSVAHSVFVTYCPLPFSKTFNFTEYKVHFGLGNQVSRPLVLRNTCMSCTSQIHNHPD</sequence>
<dbReference type="AlphaFoldDB" id="A0A8T2KKK7"/>
<comment type="caution">
    <text evidence="1">The sequence shown here is derived from an EMBL/GenBank/DDBJ whole genome shotgun (WGS) entry which is preliminary data.</text>
</comment>
<evidence type="ECO:0000313" key="1">
    <source>
        <dbReference type="EMBL" id="KAG8456544.1"/>
    </source>
</evidence>
<keyword evidence="2" id="KW-1185">Reference proteome</keyword>
<evidence type="ECO:0000313" key="2">
    <source>
        <dbReference type="Proteomes" id="UP000812440"/>
    </source>
</evidence>